<organism evidence="1">
    <name type="scientific">Rhizophora mucronata</name>
    <name type="common">Asiatic mangrove</name>
    <dbReference type="NCBI Taxonomy" id="61149"/>
    <lineage>
        <taxon>Eukaryota</taxon>
        <taxon>Viridiplantae</taxon>
        <taxon>Streptophyta</taxon>
        <taxon>Embryophyta</taxon>
        <taxon>Tracheophyta</taxon>
        <taxon>Spermatophyta</taxon>
        <taxon>Magnoliopsida</taxon>
        <taxon>eudicotyledons</taxon>
        <taxon>Gunneridae</taxon>
        <taxon>Pentapetalae</taxon>
        <taxon>rosids</taxon>
        <taxon>fabids</taxon>
        <taxon>Malpighiales</taxon>
        <taxon>Rhizophoraceae</taxon>
        <taxon>Rhizophora</taxon>
    </lineage>
</organism>
<proteinExistence type="predicted"/>
<protein>
    <submittedName>
        <fullName evidence="1">Uncharacterized protein</fullName>
    </submittedName>
</protein>
<evidence type="ECO:0000313" key="1">
    <source>
        <dbReference type="EMBL" id="MBX37160.1"/>
    </source>
</evidence>
<accession>A0A2P2N3W0</accession>
<dbReference type="AlphaFoldDB" id="A0A2P2N3W0"/>
<dbReference type="EMBL" id="GGEC01056676">
    <property type="protein sequence ID" value="MBX37160.1"/>
    <property type="molecule type" value="Transcribed_RNA"/>
</dbReference>
<name>A0A2P2N3W0_RHIMU</name>
<sequence>MCDICENLIDSPCNPLSAIKNIFTTNSIKEALLCCLRFTICMT</sequence>
<reference evidence="1" key="1">
    <citation type="submission" date="2018-02" db="EMBL/GenBank/DDBJ databases">
        <title>Rhizophora mucronata_Transcriptome.</title>
        <authorList>
            <person name="Meera S.P."/>
            <person name="Sreeshan A."/>
            <person name="Augustine A."/>
        </authorList>
    </citation>
    <scope>NUCLEOTIDE SEQUENCE</scope>
    <source>
        <tissue evidence="1">Leaf</tissue>
    </source>
</reference>